<comment type="caution">
    <text evidence="1">The sequence shown here is derived from an EMBL/GenBank/DDBJ whole genome shotgun (WGS) entry which is preliminary data.</text>
</comment>
<accession>A0ABS2M5S3</accession>
<keyword evidence="2" id="KW-1185">Reference proteome</keyword>
<organism evidence="1 2">
    <name type="scientific">Nocardioides salarius</name>
    <dbReference type="NCBI Taxonomy" id="374513"/>
    <lineage>
        <taxon>Bacteria</taxon>
        <taxon>Bacillati</taxon>
        <taxon>Actinomycetota</taxon>
        <taxon>Actinomycetes</taxon>
        <taxon>Propionibacteriales</taxon>
        <taxon>Nocardioidaceae</taxon>
        <taxon>Nocardioides</taxon>
    </lineage>
</organism>
<gene>
    <name evidence="1" type="ORF">JOE61_000356</name>
</gene>
<evidence type="ECO:0000313" key="2">
    <source>
        <dbReference type="Proteomes" id="UP000732378"/>
    </source>
</evidence>
<dbReference type="RefSeq" id="WP_193669324.1">
    <property type="nucleotide sequence ID" value="NZ_JACDTV010000008.1"/>
</dbReference>
<proteinExistence type="predicted"/>
<dbReference type="EMBL" id="JAFBBZ010000001">
    <property type="protein sequence ID" value="MBM7506542.1"/>
    <property type="molecule type" value="Genomic_DNA"/>
</dbReference>
<evidence type="ECO:0008006" key="3">
    <source>
        <dbReference type="Google" id="ProtNLM"/>
    </source>
</evidence>
<evidence type="ECO:0000313" key="1">
    <source>
        <dbReference type="EMBL" id="MBM7506542.1"/>
    </source>
</evidence>
<reference evidence="1 2" key="1">
    <citation type="submission" date="2021-01" db="EMBL/GenBank/DDBJ databases">
        <title>Sequencing the genomes of 1000 actinobacteria strains.</title>
        <authorList>
            <person name="Klenk H.-P."/>
        </authorList>
    </citation>
    <scope>NUCLEOTIDE SEQUENCE [LARGE SCALE GENOMIC DNA]</scope>
    <source>
        <strain evidence="1 2">DSM 18239</strain>
    </source>
</reference>
<sequence length="55" mass="6113">MIDLPNLQTIPRSTRTCPDCEATPAGCRGVRALRGTYCCARCDHRGGNHDHEETR</sequence>
<dbReference type="Proteomes" id="UP000732378">
    <property type="component" value="Unassembled WGS sequence"/>
</dbReference>
<name>A0ABS2M5S3_9ACTN</name>
<protein>
    <recommendedName>
        <fullName evidence="3">Transposase</fullName>
    </recommendedName>
</protein>